<gene>
    <name evidence="6" type="ORF">G9C98_004606</name>
</gene>
<comment type="similarity">
    <text evidence="1">Belongs to the multicopper oxidase family.</text>
</comment>
<evidence type="ECO:0000256" key="3">
    <source>
        <dbReference type="ARBA" id="ARBA00023002"/>
    </source>
</evidence>
<proteinExistence type="inferred from homology"/>
<dbReference type="OrthoDB" id="2121828at2759"/>
<dbReference type="InterPro" id="IPR001117">
    <property type="entry name" value="Cu-oxidase_2nd"/>
</dbReference>
<evidence type="ECO:0000256" key="2">
    <source>
        <dbReference type="ARBA" id="ARBA00022723"/>
    </source>
</evidence>
<dbReference type="Pfam" id="PF00394">
    <property type="entry name" value="Cu-oxidase"/>
    <property type="match status" value="1"/>
</dbReference>
<evidence type="ECO:0000313" key="6">
    <source>
        <dbReference type="EMBL" id="KAG8036027.1"/>
    </source>
</evidence>
<keyword evidence="4" id="KW-0186">Copper</keyword>
<dbReference type="InterPro" id="IPR045087">
    <property type="entry name" value="Cu-oxidase_fam"/>
</dbReference>
<organism evidence="6 7">
    <name type="scientific">Cotesia typhae</name>
    <dbReference type="NCBI Taxonomy" id="2053667"/>
    <lineage>
        <taxon>Eukaryota</taxon>
        <taxon>Metazoa</taxon>
        <taxon>Ecdysozoa</taxon>
        <taxon>Arthropoda</taxon>
        <taxon>Hexapoda</taxon>
        <taxon>Insecta</taxon>
        <taxon>Pterygota</taxon>
        <taxon>Neoptera</taxon>
        <taxon>Endopterygota</taxon>
        <taxon>Hymenoptera</taxon>
        <taxon>Apocrita</taxon>
        <taxon>Ichneumonoidea</taxon>
        <taxon>Braconidae</taxon>
        <taxon>Microgastrinae</taxon>
        <taxon>Cotesia</taxon>
    </lineage>
</organism>
<accession>A0A8J5QUG3</accession>
<dbReference type="GO" id="GO:0016491">
    <property type="term" value="F:oxidoreductase activity"/>
    <property type="evidence" value="ECO:0007669"/>
    <property type="project" value="UniProtKB-KW"/>
</dbReference>
<evidence type="ECO:0000259" key="5">
    <source>
        <dbReference type="Pfam" id="PF00394"/>
    </source>
</evidence>
<comment type="caution">
    <text evidence="6">The sequence shown here is derived from an EMBL/GenBank/DDBJ whole genome shotgun (WGS) entry which is preliminary data.</text>
</comment>
<dbReference type="CDD" id="cd13884">
    <property type="entry name" value="CuRO_2_tcLCC_insect_like"/>
    <property type="match status" value="1"/>
</dbReference>
<evidence type="ECO:0000313" key="7">
    <source>
        <dbReference type="Proteomes" id="UP000729913"/>
    </source>
</evidence>
<keyword evidence="2" id="KW-0479">Metal-binding</keyword>
<dbReference type="EMBL" id="JAAOIC020000049">
    <property type="protein sequence ID" value="KAG8036027.1"/>
    <property type="molecule type" value="Genomic_DNA"/>
</dbReference>
<protein>
    <recommendedName>
        <fullName evidence="5">Plastocyanin-like domain-containing protein</fullName>
    </recommendedName>
</protein>
<evidence type="ECO:0000256" key="4">
    <source>
        <dbReference type="ARBA" id="ARBA00023008"/>
    </source>
</evidence>
<dbReference type="GO" id="GO:0046872">
    <property type="term" value="F:metal ion binding"/>
    <property type="evidence" value="ECO:0007669"/>
    <property type="project" value="UniProtKB-KW"/>
</dbReference>
<dbReference type="Proteomes" id="UP000729913">
    <property type="component" value="Unassembled WGS sequence"/>
</dbReference>
<dbReference type="FunFam" id="2.60.40.420:FF:000045">
    <property type="entry name" value="Laccase 2"/>
    <property type="match status" value="1"/>
</dbReference>
<name>A0A8J5QUG3_9HYME</name>
<reference evidence="6" key="1">
    <citation type="submission" date="2020-03" db="EMBL/GenBank/DDBJ databases">
        <authorList>
            <person name="Chebbi M.A."/>
            <person name="Drezen J.M."/>
        </authorList>
    </citation>
    <scope>NUCLEOTIDE SEQUENCE</scope>
    <source>
        <tissue evidence="6">Whole body</tissue>
    </source>
</reference>
<dbReference type="GO" id="GO:0005886">
    <property type="term" value="C:plasma membrane"/>
    <property type="evidence" value="ECO:0007669"/>
    <property type="project" value="TreeGrafter"/>
</dbReference>
<dbReference type="PANTHER" id="PTHR11709">
    <property type="entry name" value="MULTI-COPPER OXIDASE"/>
    <property type="match status" value="1"/>
</dbReference>
<dbReference type="GO" id="GO:0006826">
    <property type="term" value="P:iron ion transport"/>
    <property type="evidence" value="ECO:0007669"/>
    <property type="project" value="TreeGrafter"/>
</dbReference>
<keyword evidence="7" id="KW-1185">Reference proteome</keyword>
<evidence type="ECO:0000256" key="1">
    <source>
        <dbReference type="ARBA" id="ARBA00010609"/>
    </source>
</evidence>
<reference evidence="6" key="2">
    <citation type="submission" date="2021-04" db="EMBL/GenBank/DDBJ databases">
        <title>Genome-wide patterns of bracovirus chromosomal integration into multiple host tissues during parasitism.</title>
        <authorList>
            <person name="Chebbi M.A.C."/>
        </authorList>
    </citation>
    <scope>NUCLEOTIDE SEQUENCE</scope>
    <source>
        <tissue evidence="6">Whole body</tissue>
    </source>
</reference>
<dbReference type="PANTHER" id="PTHR11709:SF394">
    <property type="entry name" value="FI03373P-RELATED"/>
    <property type="match status" value="1"/>
</dbReference>
<keyword evidence="3" id="KW-0560">Oxidoreductase</keyword>
<feature type="domain" description="Plastocyanin-like" evidence="5">
    <location>
        <begin position="137"/>
        <end position="281"/>
    </location>
</feature>
<dbReference type="AlphaFoldDB" id="A0A8J5QUG3"/>
<sequence length="320" mass="34772">MFFRFAIFVGLGSVVATIIYLTPIPEQTFLSCDRPCHHLDWPMICRVKLTLEPFHTLSKACGNCPANKTACLAKYCVSADGHHRGILTANRQLPGPSIQIFLSGVDVANGIFGSLIVRQADAREPHRLLYDVDDPNHVVMVSQWHHSIVTDTLAGQANKKPALLLINGKGHQPNGPQVPLASFNVTRGLRYRFRLAHAGGAGACPITFAVEEHPLTLIALDGNPVVPLKVKSISLAKGERADFILSADKHASSKDVYSVNVHTDKGCHATVIGSALLKYQGVISIDDSSPVNPLDKQDHLVEMTTNPSDKCNSPGNEIWR</sequence>